<dbReference type="SUPFAM" id="SSF52047">
    <property type="entry name" value="RNI-like"/>
    <property type="match status" value="1"/>
</dbReference>
<name>A0ABR1IXR0_9AGAR</name>
<dbReference type="Gene3D" id="3.80.10.10">
    <property type="entry name" value="Ribonuclease Inhibitor"/>
    <property type="match status" value="1"/>
</dbReference>
<comment type="caution">
    <text evidence="1">The sequence shown here is derived from an EMBL/GenBank/DDBJ whole genome shotgun (WGS) entry which is preliminary data.</text>
</comment>
<accession>A0ABR1IXR0</accession>
<evidence type="ECO:0000313" key="1">
    <source>
        <dbReference type="EMBL" id="KAK7442028.1"/>
    </source>
</evidence>
<sequence length="321" mass="35743">MPNLVLLRLRLHPLQNYVETIVTLLNALPCLKEVYLPAFPDISPILSSFSGSLMLCELCFSYRSLTKAVVNTGNAPVNFPALERLKFSVGHYQRLHSFLGTNRFSKLTSLMLYSITIEQPVSIKNILNDISQCCPCLENLDLGYEESAFNEPSDIQNSPGSFIITLNDLIPILDCKKISYFSLDYPYPISLSDTDIEKIALEWSNLKALRLPNTPWISDQWSIIQPTLQGILLLAQHCPNLEELAILIETKSQDTTLDNFSSPITVQKAATLTNLDVGDSLIEPDDVSAAVELLSRICSSDCALKWNEKEDGSDVHGSALY</sequence>
<reference evidence="1 2" key="1">
    <citation type="submission" date="2024-01" db="EMBL/GenBank/DDBJ databases">
        <title>A draft genome for the cacao thread blight pathogen Marasmiellus scandens.</title>
        <authorList>
            <person name="Baruah I.K."/>
            <person name="Leung J."/>
            <person name="Bukari Y."/>
            <person name="Amoako-Attah I."/>
            <person name="Meinhardt L.W."/>
            <person name="Bailey B.A."/>
            <person name="Cohen S.P."/>
        </authorList>
    </citation>
    <scope>NUCLEOTIDE SEQUENCE [LARGE SCALE GENOMIC DNA]</scope>
    <source>
        <strain evidence="1 2">GH-19</strain>
    </source>
</reference>
<dbReference type="EMBL" id="JBANRG010000060">
    <property type="protein sequence ID" value="KAK7442028.1"/>
    <property type="molecule type" value="Genomic_DNA"/>
</dbReference>
<dbReference type="Proteomes" id="UP001498398">
    <property type="component" value="Unassembled WGS sequence"/>
</dbReference>
<keyword evidence="2" id="KW-1185">Reference proteome</keyword>
<protein>
    <recommendedName>
        <fullName evidence="3">F-box protein</fullName>
    </recommendedName>
</protein>
<evidence type="ECO:0008006" key="3">
    <source>
        <dbReference type="Google" id="ProtNLM"/>
    </source>
</evidence>
<dbReference type="InterPro" id="IPR032675">
    <property type="entry name" value="LRR_dom_sf"/>
</dbReference>
<proteinExistence type="predicted"/>
<evidence type="ECO:0000313" key="2">
    <source>
        <dbReference type="Proteomes" id="UP001498398"/>
    </source>
</evidence>
<organism evidence="1 2">
    <name type="scientific">Marasmiellus scandens</name>
    <dbReference type="NCBI Taxonomy" id="2682957"/>
    <lineage>
        <taxon>Eukaryota</taxon>
        <taxon>Fungi</taxon>
        <taxon>Dikarya</taxon>
        <taxon>Basidiomycota</taxon>
        <taxon>Agaricomycotina</taxon>
        <taxon>Agaricomycetes</taxon>
        <taxon>Agaricomycetidae</taxon>
        <taxon>Agaricales</taxon>
        <taxon>Marasmiineae</taxon>
        <taxon>Omphalotaceae</taxon>
        <taxon>Marasmiellus</taxon>
    </lineage>
</organism>
<gene>
    <name evidence="1" type="ORF">VKT23_016305</name>
</gene>